<dbReference type="AlphaFoldDB" id="A0A9X3XJP4"/>
<dbReference type="EMBL" id="JAMRYU010000004">
    <property type="protein sequence ID" value="MDC4239536.1"/>
    <property type="molecule type" value="Genomic_DNA"/>
</dbReference>
<keyword evidence="3" id="KW-1185">Reference proteome</keyword>
<feature type="transmembrane region" description="Helical" evidence="1">
    <location>
        <begin position="12"/>
        <end position="35"/>
    </location>
</feature>
<dbReference type="RefSeq" id="WP_272470088.1">
    <property type="nucleotide sequence ID" value="NZ_JAMRYU010000004.1"/>
</dbReference>
<organism evidence="2 3">
    <name type="scientific">Clostridium tertium</name>
    <dbReference type="NCBI Taxonomy" id="1559"/>
    <lineage>
        <taxon>Bacteria</taxon>
        <taxon>Bacillati</taxon>
        <taxon>Bacillota</taxon>
        <taxon>Clostridia</taxon>
        <taxon>Eubacteriales</taxon>
        <taxon>Clostridiaceae</taxon>
        <taxon>Clostridium</taxon>
    </lineage>
</organism>
<proteinExistence type="predicted"/>
<keyword evidence="1" id="KW-0472">Membrane</keyword>
<reference evidence="2" key="1">
    <citation type="submission" date="2022-05" db="EMBL/GenBank/DDBJ databases">
        <title>Draft genome sequence of Clostridium tertium strain CP3 isolated from Peru.</title>
        <authorList>
            <person name="Hurtado R."/>
            <person name="Lima L."/>
            <person name="Sousa T."/>
            <person name="Jaiswal A.K."/>
            <person name="Tiwari S."/>
            <person name="Maturrano L."/>
            <person name="Brenig B."/>
            <person name="Azevedo V."/>
        </authorList>
    </citation>
    <scope>NUCLEOTIDE SEQUENCE</scope>
    <source>
        <strain evidence="2">CP3</strain>
    </source>
</reference>
<name>A0A9X3XJP4_9CLOT</name>
<evidence type="ECO:0000313" key="3">
    <source>
        <dbReference type="Proteomes" id="UP001141183"/>
    </source>
</evidence>
<gene>
    <name evidence="2" type="ORF">NE398_05075</name>
</gene>
<comment type="caution">
    <text evidence="2">The sequence shown here is derived from an EMBL/GenBank/DDBJ whole genome shotgun (WGS) entry which is preliminary data.</text>
</comment>
<keyword evidence="1" id="KW-1133">Transmembrane helix</keyword>
<evidence type="ECO:0000256" key="1">
    <source>
        <dbReference type="SAM" id="Phobius"/>
    </source>
</evidence>
<protein>
    <submittedName>
        <fullName evidence="2">Uncharacterized protein</fullName>
    </submittedName>
</protein>
<evidence type="ECO:0000313" key="2">
    <source>
        <dbReference type="EMBL" id="MDC4239536.1"/>
    </source>
</evidence>
<sequence>MKEKLSTLFKDYKNLTVFIISLLLLLSLSTFFIIYNSDSNRAKRTLRNIGNELNDVNKNLESGIKDFTIDTTKSYDLLVSGSNKLKELLNSTSQIEDIDAEISSMKNDLNNAISSTISLYDNCINILSNPKDVKSSTDLDNFSVFKENCLKDYSILAQNKIDIDFSNNTLQFFDNTYNYLNTIIKINRDSEFQNTQQREFFLQLDSFNSEFNSLNEDLMPAINKIREDKRDLQAIIDDLYGKEKSYENLKSKIVSMSIPDGCMDIYDALDEYLNMYYIYLKSIKEAAIYEKTCSDIDKFSKEINKNYKNASSKRDDVINAYSNYKNILEK</sequence>
<dbReference type="Proteomes" id="UP001141183">
    <property type="component" value="Unassembled WGS sequence"/>
</dbReference>
<keyword evidence="1" id="KW-0812">Transmembrane</keyword>
<accession>A0A9X3XJP4</accession>